<organism evidence="2">
    <name type="scientific">Myoviridae sp. ctr0w28</name>
    <dbReference type="NCBI Taxonomy" id="2826703"/>
    <lineage>
        <taxon>Viruses</taxon>
        <taxon>Duplodnaviria</taxon>
        <taxon>Heunggongvirae</taxon>
        <taxon>Uroviricota</taxon>
        <taxon>Caudoviricetes</taxon>
    </lineage>
</organism>
<evidence type="ECO:0000313" key="2">
    <source>
        <dbReference type="EMBL" id="DAD97011.1"/>
    </source>
</evidence>
<name>A0A8S5NSI8_9CAUD</name>
<sequence length="123" mass="14332">MDLEKLIERLRSHRGALFEMLYKQDMDDAATALSVLQAENEKLRDEAEGMRSNWYKSVEKIQKLRAELERVKRERDAVLNAFRGFIQSGHLCEYCAETLKDNPACSACEKWSKFQWRGVGEDT</sequence>
<accession>A0A8S5NSI8</accession>
<protein>
    <submittedName>
        <fullName evidence="2">E3 ubiquitin-protein ligase</fullName>
    </submittedName>
</protein>
<dbReference type="EMBL" id="BK015227">
    <property type="protein sequence ID" value="DAD97011.1"/>
    <property type="molecule type" value="Genomic_DNA"/>
</dbReference>
<reference evidence="2" key="1">
    <citation type="journal article" date="2021" name="Proc. Natl. Acad. Sci. U.S.A.">
        <title>A Catalog of Tens of Thousands of Viruses from Human Metagenomes Reveals Hidden Associations with Chronic Diseases.</title>
        <authorList>
            <person name="Tisza M.J."/>
            <person name="Buck C.B."/>
        </authorList>
    </citation>
    <scope>NUCLEOTIDE SEQUENCE</scope>
    <source>
        <strain evidence="2">Ctr0w28</strain>
    </source>
</reference>
<feature type="coiled-coil region" evidence="1">
    <location>
        <begin position="26"/>
        <end position="81"/>
    </location>
</feature>
<keyword evidence="1" id="KW-0175">Coiled coil</keyword>
<evidence type="ECO:0000256" key="1">
    <source>
        <dbReference type="SAM" id="Coils"/>
    </source>
</evidence>
<proteinExistence type="predicted"/>